<protein>
    <recommendedName>
        <fullName evidence="3">Phospholipid/glycerol acyltransferase domain-containing protein</fullName>
    </recommendedName>
</protein>
<evidence type="ECO:0000259" key="3">
    <source>
        <dbReference type="SMART" id="SM00563"/>
    </source>
</evidence>
<reference evidence="4" key="2">
    <citation type="submission" date="2021-10" db="EMBL/GenBank/DDBJ databases">
        <title>Phylogenomics reveals ancestral predisposition of the termite-cultivated fungus Termitomyces towards a domesticated lifestyle.</title>
        <authorList>
            <person name="Auxier B."/>
            <person name="Grum-Grzhimaylo A."/>
            <person name="Cardenas M.E."/>
            <person name="Lodge J.D."/>
            <person name="Laessoe T."/>
            <person name="Pedersen O."/>
            <person name="Smith M.E."/>
            <person name="Kuyper T.W."/>
            <person name="Franco-Molano E.A."/>
            <person name="Baroni T.J."/>
            <person name="Aanen D.K."/>
        </authorList>
    </citation>
    <scope>NUCLEOTIDE SEQUENCE</scope>
    <source>
        <strain evidence="4">AP01</strain>
        <tissue evidence="4">Mycelium</tissue>
    </source>
</reference>
<dbReference type="EMBL" id="JABCKV010000611">
    <property type="protein sequence ID" value="KAG5640605.1"/>
    <property type="molecule type" value="Genomic_DNA"/>
</dbReference>
<keyword evidence="2" id="KW-0812">Transmembrane</keyword>
<reference evidence="4" key="1">
    <citation type="submission" date="2020-07" db="EMBL/GenBank/DDBJ databases">
        <authorList>
            <person name="Nieuwenhuis M."/>
            <person name="Van De Peppel L.J.J."/>
        </authorList>
    </citation>
    <scope>NUCLEOTIDE SEQUENCE</scope>
    <source>
        <strain evidence="4">AP01</strain>
        <tissue evidence="4">Mycelium</tissue>
    </source>
</reference>
<keyword evidence="2" id="KW-1133">Transmembrane helix</keyword>
<feature type="region of interest" description="Disordered" evidence="1">
    <location>
        <begin position="545"/>
        <end position="568"/>
    </location>
</feature>
<dbReference type="InterPro" id="IPR002123">
    <property type="entry name" value="Plipid/glycerol_acylTrfase"/>
</dbReference>
<evidence type="ECO:0000256" key="1">
    <source>
        <dbReference type="SAM" id="MobiDB-lite"/>
    </source>
</evidence>
<dbReference type="Proteomes" id="UP000775547">
    <property type="component" value="Unassembled WGS sequence"/>
</dbReference>
<dbReference type="InterPro" id="IPR052744">
    <property type="entry name" value="GPAT/DAPAT"/>
</dbReference>
<dbReference type="GO" id="GO:0016287">
    <property type="term" value="F:glycerone-phosphate O-acyltransferase activity"/>
    <property type="evidence" value="ECO:0007669"/>
    <property type="project" value="TreeGrafter"/>
</dbReference>
<feature type="compositionally biased region" description="Low complexity" evidence="1">
    <location>
        <begin position="424"/>
        <end position="433"/>
    </location>
</feature>
<gene>
    <name evidence="4" type="ORF">DXG03_007950</name>
</gene>
<dbReference type="SUPFAM" id="SSF69593">
    <property type="entry name" value="Glycerol-3-phosphate (1)-acyltransferase"/>
    <property type="match status" value="1"/>
</dbReference>
<name>A0A9P7K957_9AGAR</name>
<feature type="region of interest" description="Disordered" evidence="1">
    <location>
        <begin position="399"/>
        <end position="451"/>
    </location>
</feature>
<feature type="domain" description="Phospholipid/glycerol acyltransferase" evidence="3">
    <location>
        <begin position="1"/>
        <end position="105"/>
    </location>
</feature>
<evidence type="ECO:0000256" key="2">
    <source>
        <dbReference type="SAM" id="Phobius"/>
    </source>
</evidence>
<feature type="compositionally biased region" description="Basic residues" evidence="1">
    <location>
        <begin position="440"/>
        <end position="451"/>
    </location>
</feature>
<comment type="caution">
    <text evidence="4">The sequence shown here is derived from an EMBL/GenBank/DDBJ whole genome shotgun (WGS) entry which is preliminary data.</text>
</comment>
<dbReference type="AlphaFoldDB" id="A0A9P7K957"/>
<keyword evidence="2" id="KW-0472">Membrane</keyword>
<accession>A0A9P7K957</accession>
<evidence type="ECO:0000313" key="5">
    <source>
        <dbReference type="Proteomes" id="UP000775547"/>
    </source>
</evidence>
<feature type="transmembrane region" description="Helical" evidence="2">
    <location>
        <begin position="335"/>
        <end position="354"/>
    </location>
</feature>
<dbReference type="OrthoDB" id="1044435at2759"/>
<dbReference type="SMART" id="SM00563">
    <property type="entry name" value="PlsC"/>
    <property type="match status" value="1"/>
</dbReference>
<dbReference type="PANTHER" id="PTHR31605">
    <property type="entry name" value="GLYCEROL-3-PHOSPHATE O-ACYLTRANSFERASE 1"/>
    <property type="match status" value="1"/>
</dbReference>
<dbReference type="PANTHER" id="PTHR31605:SF0">
    <property type="entry name" value="GLYCEROL-3-PHOSPHATE O-ACYLTRANSFERASE 1"/>
    <property type="match status" value="1"/>
</dbReference>
<feature type="transmembrane region" description="Helical" evidence="2">
    <location>
        <begin position="267"/>
        <end position="286"/>
    </location>
</feature>
<feature type="transmembrane region" description="Helical" evidence="2">
    <location>
        <begin position="307"/>
        <end position="329"/>
    </location>
</feature>
<evidence type="ECO:0000313" key="4">
    <source>
        <dbReference type="EMBL" id="KAG5640605.1"/>
    </source>
</evidence>
<dbReference type="Pfam" id="PF01553">
    <property type="entry name" value="Acyltransferase"/>
    <property type="match status" value="1"/>
</dbReference>
<dbReference type="GO" id="GO:0008654">
    <property type="term" value="P:phospholipid biosynthetic process"/>
    <property type="evidence" value="ECO:0007669"/>
    <property type="project" value="TreeGrafter"/>
</dbReference>
<keyword evidence="5" id="KW-1185">Reference proteome</keyword>
<sequence length="568" mass="63021">MNYWSKASLFANPIVSYILFSSGNIPVDRKSKDRQVLFKGTFEALSKGSAVALFPEGTSYTEPRIMQVKDGAAWAALEYSKWRKENPGAAPDQDVIIVPAAIVYTNKSKYRSDVVVEYGEPITLDSYKEQFFSGEEGAPRAAVKRLTRAIESELVEATVNAPDWDTLYAARMARDILWEGKKAINLDEFVVTSQTLVDLFTTPNPTPNFNSARRNLLEYYSLLQSSHLTNSVLSSLPLPRVLDPSTPAPVPSRLFTILILIRDTISALIRLPFFVFPLIVHLPVYFMGRLGARLVKDEEETQAQNKVVFGLLSLLLIYPSAFFFLWALFWYTPTGALLAAAIVYLFANYHNRMIDDNYERAKRIIAAWRVLVGVWVPKRWDMSLAALAQYTIPAKPKESPWITKPKAPEPGSRSASPAPPSPSVPASGVAGPSEEPPVKTRPKRRPPSRRLVRHVLRARVEAVKALAVFFDHLQSAPPSTQVHASIHLAKRYGQVNEVKAEDTGDVEVKGWRGVHEVVSFLKQSGAKIPALQAGAVEAEWAALSSEGDGFSTTDESEPVTWVPSSSRN</sequence>
<organism evidence="4 5">
    <name type="scientific">Asterophora parasitica</name>
    <dbReference type="NCBI Taxonomy" id="117018"/>
    <lineage>
        <taxon>Eukaryota</taxon>
        <taxon>Fungi</taxon>
        <taxon>Dikarya</taxon>
        <taxon>Basidiomycota</taxon>
        <taxon>Agaricomycotina</taxon>
        <taxon>Agaricomycetes</taxon>
        <taxon>Agaricomycetidae</taxon>
        <taxon>Agaricales</taxon>
        <taxon>Tricholomatineae</taxon>
        <taxon>Lyophyllaceae</taxon>
        <taxon>Asterophora</taxon>
    </lineage>
</organism>
<dbReference type="GO" id="GO:0004366">
    <property type="term" value="F:glycerol-3-phosphate O-acyltransferase activity"/>
    <property type="evidence" value="ECO:0007669"/>
    <property type="project" value="TreeGrafter"/>
</dbReference>
<proteinExistence type="predicted"/>